<dbReference type="OrthoDB" id="437370at2759"/>
<proteinExistence type="predicted"/>
<name>A0A9P1DK43_9DINO</name>
<protein>
    <submittedName>
        <fullName evidence="2">Uncharacterized protein</fullName>
    </submittedName>
</protein>
<reference evidence="2" key="1">
    <citation type="submission" date="2022-10" db="EMBL/GenBank/DDBJ databases">
        <authorList>
            <person name="Chen Y."/>
            <person name="Dougan E. K."/>
            <person name="Chan C."/>
            <person name="Rhodes N."/>
            <person name="Thang M."/>
        </authorList>
    </citation>
    <scope>NUCLEOTIDE SEQUENCE</scope>
</reference>
<reference evidence="3" key="2">
    <citation type="submission" date="2024-04" db="EMBL/GenBank/DDBJ databases">
        <authorList>
            <person name="Chen Y."/>
            <person name="Shah S."/>
            <person name="Dougan E. K."/>
            <person name="Thang M."/>
            <person name="Chan C."/>
        </authorList>
    </citation>
    <scope>NUCLEOTIDE SEQUENCE [LARGE SCALE GENOMIC DNA]</scope>
</reference>
<evidence type="ECO:0000256" key="1">
    <source>
        <dbReference type="SAM" id="MobiDB-lite"/>
    </source>
</evidence>
<dbReference type="EMBL" id="CAMXCT030005187">
    <property type="protein sequence ID" value="CAL4798944.1"/>
    <property type="molecule type" value="Genomic_DNA"/>
</dbReference>
<organism evidence="2">
    <name type="scientific">Cladocopium goreaui</name>
    <dbReference type="NCBI Taxonomy" id="2562237"/>
    <lineage>
        <taxon>Eukaryota</taxon>
        <taxon>Sar</taxon>
        <taxon>Alveolata</taxon>
        <taxon>Dinophyceae</taxon>
        <taxon>Suessiales</taxon>
        <taxon>Symbiodiniaceae</taxon>
        <taxon>Cladocopium</taxon>
    </lineage>
</organism>
<feature type="compositionally biased region" description="Basic residues" evidence="1">
    <location>
        <begin position="598"/>
        <end position="609"/>
    </location>
</feature>
<feature type="region of interest" description="Disordered" evidence="1">
    <location>
        <begin position="216"/>
        <end position="255"/>
    </location>
</feature>
<feature type="region of interest" description="Disordered" evidence="1">
    <location>
        <begin position="579"/>
        <end position="619"/>
    </location>
</feature>
<sequence>ALCPKTLGTRCLPRQSAPSLVGWEVGTCFLFREVKLSKRLSTAAIAIEVLRCAQIRAFAAVETPDIVLATEVLEPYVLTWQLGETTDGEGECSVLAIMRRTDGYLLAMPPGFLPNEVIEAGNSAALTDMFGPSARIVVPSVIVEYGQLMPTGSDIEVLVVDCRAQIAHHLRRFGPTEEIVYGFDEDSPFALPALDALIPLVRSWLVGDRAELSAFYTPEEHEDPPDTPPSRSATQRGPGRKPTASAGLPKAKRPTAASLAVEMKQLVDYLPKISEQLATLSHRQDMVENRLAHPMSSASLISSRPLGAALSSTQEPPLGQLAKAMGGPPRTTSAPSLGLLGSLTEAKPAEVQGLESEKLGDAAQLSQKGDVSLALAVLEQSKALTALVSQIAAAQNDPMADLSAGSSASTPGAAGRARLQAELAQQKGSFFQSVLLQMARRMSPTTSVDVSPQVLLDRGVSGTRYLERFGGYSRQRELGQLQYQVMTVFDYLLQENIPAAKDAVALLAVTIEQAALDNGRMDLATLLCLQEDPPSGIFLNRQIASTSRARSFAPLADQKWITCALAFLKELEVITAKRAELTAPPKGTSPASSEAPKPKPKSKKAGRGKGRAEPEDPET</sequence>
<evidence type="ECO:0000313" key="4">
    <source>
        <dbReference type="Proteomes" id="UP001152797"/>
    </source>
</evidence>
<dbReference type="Proteomes" id="UP001152797">
    <property type="component" value="Unassembled WGS sequence"/>
</dbReference>
<dbReference type="EMBL" id="CAMXCT010005187">
    <property type="protein sequence ID" value="CAI4011632.1"/>
    <property type="molecule type" value="Genomic_DNA"/>
</dbReference>
<feature type="non-terminal residue" evidence="2">
    <location>
        <position position="619"/>
    </location>
</feature>
<evidence type="ECO:0000313" key="3">
    <source>
        <dbReference type="EMBL" id="CAL1165007.1"/>
    </source>
</evidence>
<accession>A0A9P1DK43</accession>
<keyword evidence="4" id="KW-1185">Reference proteome</keyword>
<feature type="compositionally biased region" description="Basic and acidic residues" evidence="1">
    <location>
        <begin position="610"/>
        <end position="619"/>
    </location>
</feature>
<dbReference type="EMBL" id="CAMXCT020005187">
    <property type="protein sequence ID" value="CAL1165007.1"/>
    <property type="molecule type" value="Genomic_DNA"/>
</dbReference>
<comment type="caution">
    <text evidence="2">The sequence shown here is derived from an EMBL/GenBank/DDBJ whole genome shotgun (WGS) entry which is preliminary data.</text>
</comment>
<gene>
    <name evidence="2" type="ORF">C1SCF055_LOCUS36774</name>
</gene>
<dbReference type="AlphaFoldDB" id="A0A9P1DK43"/>
<evidence type="ECO:0000313" key="2">
    <source>
        <dbReference type="EMBL" id="CAI4011632.1"/>
    </source>
</evidence>